<dbReference type="RefSeq" id="WP_160031142.1">
    <property type="nucleotide sequence ID" value="NZ_CP041764.1"/>
</dbReference>
<organism evidence="1 2">
    <name type="scientific">Serratia rhizosphaerae</name>
    <dbReference type="NCBI Taxonomy" id="2597702"/>
    <lineage>
        <taxon>Bacteria</taxon>
        <taxon>Pseudomonadati</taxon>
        <taxon>Pseudomonadota</taxon>
        <taxon>Gammaproteobacteria</taxon>
        <taxon>Enterobacterales</taxon>
        <taxon>Yersiniaceae</taxon>
        <taxon>Serratia</taxon>
    </lineage>
</organism>
<sequence length="142" mass="16896">MKQVIRRGSRGRIDGFCERIIWMLSKEPLTSQELAGRLKIPHKELIKRMPALFHERKSYQVIAGEWFVNNKGEREREFRLVRINTDKSIAKTKIKQSLTISNYGRRNEKNRERNRKMAKARARLIKSGKYSDAEEINIRIKR</sequence>
<evidence type="ECO:0000313" key="1">
    <source>
        <dbReference type="EMBL" id="QHA89552.1"/>
    </source>
</evidence>
<protein>
    <submittedName>
        <fullName evidence="1">Uncharacterized protein</fullName>
    </submittedName>
</protein>
<dbReference type="EMBL" id="CP041764">
    <property type="protein sequence ID" value="QHA89552.1"/>
    <property type="molecule type" value="Genomic_DNA"/>
</dbReference>
<keyword evidence="2" id="KW-1185">Reference proteome</keyword>
<accession>A0ABX6GTE4</accession>
<dbReference type="Proteomes" id="UP000430368">
    <property type="component" value="Chromosome"/>
</dbReference>
<name>A0ABX6GTE4_9GAMM</name>
<evidence type="ECO:0000313" key="2">
    <source>
        <dbReference type="Proteomes" id="UP000430368"/>
    </source>
</evidence>
<proteinExistence type="predicted"/>
<gene>
    <name evidence="1" type="ORF">FO014_22615</name>
</gene>
<reference evidence="1 2" key="1">
    <citation type="submission" date="2019-07" db="EMBL/GenBank/DDBJ databases">
        <title>Serratia dokdonensis sp. nov., an elicitor of systemic resistance in Nicotiana Tabacum.</title>
        <authorList>
            <person name="Son J.-S."/>
            <person name="Hwang Y.-J."/>
            <person name="Lee S.-Y."/>
            <person name="Ghim S.-Y."/>
        </authorList>
    </citation>
    <scope>NUCLEOTIDE SEQUENCE [LARGE SCALE GENOMIC DNA]</scope>
    <source>
        <strain evidence="1 2">KUDC3025</strain>
    </source>
</reference>